<gene>
    <name evidence="3" type="ORF">AFM16_29550</name>
</gene>
<keyword evidence="4" id="KW-1185">Reference proteome</keyword>
<feature type="transmembrane region" description="Helical" evidence="2">
    <location>
        <begin position="7"/>
        <end position="30"/>
    </location>
</feature>
<evidence type="ECO:0000256" key="1">
    <source>
        <dbReference type="SAM" id="MobiDB-lite"/>
    </source>
</evidence>
<dbReference type="PROSITE" id="PS51257">
    <property type="entry name" value="PROKAR_LIPOPROTEIN"/>
    <property type="match status" value="1"/>
</dbReference>
<reference evidence="3 4" key="1">
    <citation type="submission" date="2015-07" db="EMBL/GenBank/DDBJ databases">
        <title>Draft Genome Sequence of Streptomyces antibioticus, IMRU 3720 reveals insights in the evolution of actinomycin biosynthetic gene clusters in Streptomyces.</title>
        <authorList>
            <person name="Crnovcic I."/>
            <person name="Ruckert C."/>
            <person name="Kalinowksi J."/>
            <person name="Keller U."/>
        </authorList>
    </citation>
    <scope>NUCLEOTIDE SEQUENCE [LARGE SCALE GENOMIC DNA]</scope>
    <source>
        <strain evidence="3 4">DSM 41481</strain>
    </source>
</reference>
<name>A0ABX3L929_STRAT</name>
<evidence type="ECO:0000256" key="2">
    <source>
        <dbReference type="SAM" id="Phobius"/>
    </source>
</evidence>
<feature type="compositionally biased region" description="Low complexity" evidence="1">
    <location>
        <begin position="109"/>
        <end position="119"/>
    </location>
</feature>
<sequence>MRRIRPWAALVSIGFHVSIAVLMGLTSFALTMVACDLIFLSGGIERTLTLARRAYKRVIRLRNGSGPGGNYSGGDDPPGLSGTPGSDTDRTEDQNGHRPAVVPGPSPEPGGYEEPGVLA</sequence>
<keyword evidence="2" id="KW-1133">Transmembrane helix</keyword>
<accession>A0ABX3L929</accession>
<organism evidence="3 4">
    <name type="scientific">Streptomyces antibioticus</name>
    <dbReference type="NCBI Taxonomy" id="1890"/>
    <lineage>
        <taxon>Bacteria</taxon>
        <taxon>Bacillati</taxon>
        <taxon>Actinomycetota</taxon>
        <taxon>Actinomycetes</taxon>
        <taxon>Kitasatosporales</taxon>
        <taxon>Streptomycetaceae</taxon>
        <taxon>Streptomyces</taxon>
    </lineage>
</organism>
<keyword evidence="2" id="KW-0812">Transmembrane</keyword>
<protein>
    <submittedName>
        <fullName evidence="3">Uncharacterized protein</fullName>
    </submittedName>
</protein>
<evidence type="ECO:0000313" key="3">
    <source>
        <dbReference type="EMBL" id="OOQ46946.1"/>
    </source>
</evidence>
<keyword evidence="2" id="KW-0472">Membrane</keyword>
<dbReference type="EMBL" id="LHQL01000014">
    <property type="protein sequence ID" value="OOQ46946.1"/>
    <property type="molecule type" value="Genomic_DNA"/>
</dbReference>
<dbReference type="Proteomes" id="UP000190306">
    <property type="component" value="Chromosome"/>
</dbReference>
<feature type="region of interest" description="Disordered" evidence="1">
    <location>
        <begin position="61"/>
        <end position="119"/>
    </location>
</feature>
<proteinExistence type="predicted"/>
<evidence type="ECO:0000313" key="4">
    <source>
        <dbReference type="Proteomes" id="UP000190306"/>
    </source>
</evidence>
<comment type="caution">
    <text evidence="3">The sequence shown here is derived from an EMBL/GenBank/DDBJ whole genome shotgun (WGS) entry which is preliminary data.</text>
</comment>
<feature type="compositionally biased region" description="Basic and acidic residues" evidence="1">
    <location>
        <begin position="87"/>
        <end position="96"/>
    </location>
</feature>